<feature type="transmembrane region" description="Helical" evidence="7">
    <location>
        <begin position="230"/>
        <end position="259"/>
    </location>
</feature>
<dbReference type="GO" id="GO:0016020">
    <property type="term" value="C:membrane"/>
    <property type="evidence" value="ECO:0007669"/>
    <property type="project" value="UniProtKB-SubCell"/>
</dbReference>
<evidence type="ECO:0000313" key="9">
    <source>
        <dbReference type="EMBL" id="OKY77482.1"/>
    </source>
</evidence>
<accession>A0A1Q6DT34</accession>
<dbReference type="Pfam" id="PF00999">
    <property type="entry name" value="Na_H_Exchanger"/>
    <property type="match status" value="1"/>
</dbReference>
<dbReference type="Proteomes" id="UP000185744">
    <property type="component" value="Unassembled WGS sequence"/>
</dbReference>
<proteinExistence type="inferred from homology"/>
<organism evidence="9 10">
    <name type="scientific">Methanohalarchaeum thermophilum</name>
    <dbReference type="NCBI Taxonomy" id="1903181"/>
    <lineage>
        <taxon>Archaea</taxon>
        <taxon>Methanobacteriati</taxon>
        <taxon>Methanobacteriota</taxon>
        <taxon>Methanonatronarchaeia</taxon>
        <taxon>Methanonatronarchaeales</taxon>
        <taxon>Methanonatronarchaeaceae</taxon>
        <taxon>Candidatus Methanohalarchaeum</taxon>
    </lineage>
</organism>
<reference evidence="9" key="1">
    <citation type="submission" date="2016-12" db="EMBL/GenBank/DDBJ databases">
        <title>Discovery of methanogenic haloarchaea.</title>
        <authorList>
            <person name="Sorokin D.Y."/>
            <person name="Makarova K.S."/>
            <person name="Abbas B."/>
            <person name="Ferrer M."/>
            <person name="Golyshin P.N."/>
        </authorList>
    </citation>
    <scope>NUCLEOTIDE SEQUENCE [LARGE SCALE GENOMIC DNA]</scope>
    <source>
        <strain evidence="9">HMET1</strain>
    </source>
</reference>
<dbReference type="FunCoup" id="A0A1Q6DT34">
    <property type="interactions" value="95"/>
</dbReference>
<evidence type="ECO:0000256" key="7">
    <source>
        <dbReference type="SAM" id="Phobius"/>
    </source>
</evidence>
<feature type="transmembrane region" description="Helical" evidence="7">
    <location>
        <begin position="295"/>
        <end position="322"/>
    </location>
</feature>
<comment type="caution">
    <text evidence="9">The sequence shown here is derived from an EMBL/GenBank/DDBJ whole genome shotgun (WGS) entry which is preliminary data.</text>
</comment>
<feature type="transmembrane region" description="Helical" evidence="7">
    <location>
        <begin position="34"/>
        <end position="55"/>
    </location>
</feature>
<evidence type="ECO:0000256" key="3">
    <source>
        <dbReference type="ARBA" id="ARBA00022448"/>
    </source>
</evidence>
<evidence type="ECO:0000256" key="6">
    <source>
        <dbReference type="ARBA" id="ARBA00023136"/>
    </source>
</evidence>
<dbReference type="AlphaFoldDB" id="A0A1Q6DT34"/>
<name>A0A1Q6DT34_METT1</name>
<feature type="transmembrane region" description="Helical" evidence="7">
    <location>
        <begin position="369"/>
        <end position="388"/>
    </location>
</feature>
<dbReference type="PANTHER" id="PTHR42751">
    <property type="entry name" value="SODIUM/HYDROGEN EXCHANGER FAMILY/TRKA DOMAIN PROTEIN"/>
    <property type="match status" value="1"/>
</dbReference>
<dbReference type="InterPro" id="IPR038770">
    <property type="entry name" value="Na+/solute_symporter_sf"/>
</dbReference>
<evidence type="ECO:0000256" key="2">
    <source>
        <dbReference type="ARBA" id="ARBA00005551"/>
    </source>
</evidence>
<feature type="transmembrane region" description="Helical" evidence="7">
    <location>
        <begin position="343"/>
        <end position="363"/>
    </location>
</feature>
<keyword evidence="5 7" id="KW-1133">Transmembrane helix</keyword>
<feature type="transmembrane region" description="Helical" evidence="7">
    <location>
        <begin position="67"/>
        <end position="86"/>
    </location>
</feature>
<protein>
    <submittedName>
        <fullName evidence="9">Kef-type K(+) transport system</fullName>
    </submittedName>
</protein>
<dbReference type="GO" id="GO:1902600">
    <property type="term" value="P:proton transmembrane transport"/>
    <property type="evidence" value="ECO:0007669"/>
    <property type="project" value="InterPro"/>
</dbReference>
<dbReference type="GO" id="GO:0015297">
    <property type="term" value="F:antiporter activity"/>
    <property type="evidence" value="ECO:0007669"/>
    <property type="project" value="InterPro"/>
</dbReference>
<dbReference type="InParanoid" id="A0A1Q6DT34"/>
<dbReference type="InterPro" id="IPR006153">
    <property type="entry name" value="Cation/H_exchanger_TM"/>
</dbReference>
<evidence type="ECO:0000259" key="8">
    <source>
        <dbReference type="Pfam" id="PF00999"/>
    </source>
</evidence>
<feature type="domain" description="Cation/H+ exchanger transmembrane" evidence="8">
    <location>
        <begin position="15"/>
        <end position="387"/>
    </location>
</feature>
<feature type="transmembrane region" description="Helical" evidence="7">
    <location>
        <begin position="6"/>
        <end position="27"/>
    </location>
</feature>
<keyword evidence="10" id="KW-1185">Reference proteome</keyword>
<dbReference type="STRING" id="1903181.BTN85_2133"/>
<feature type="transmembrane region" description="Helical" evidence="7">
    <location>
        <begin position="157"/>
        <end position="180"/>
    </location>
</feature>
<evidence type="ECO:0000256" key="5">
    <source>
        <dbReference type="ARBA" id="ARBA00022989"/>
    </source>
</evidence>
<dbReference type="EMBL" id="MSDW01000002">
    <property type="protein sequence ID" value="OKY77482.1"/>
    <property type="molecule type" value="Genomic_DNA"/>
</dbReference>
<keyword evidence="3" id="KW-0813">Transport</keyword>
<dbReference type="Gene3D" id="1.20.1530.20">
    <property type="match status" value="1"/>
</dbReference>
<evidence type="ECO:0000313" key="10">
    <source>
        <dbReference type="Proteomes" id="UP000185744"/>
    </source>
</evidence>
<sequence>MALDSALLEIGLMFTALAGGGVLSRYLKKSVIPFYILLGITLGPYALGRSSFIYVGETEITSVFLEVGAELGVIFLLFFLGLEFSFEKLLSGKKTILKAGFIDLFNLVIGFAVGFLFFGGLLAAALIGGIVYISSSAIITRSLIDLEWIANDEAESILGILVFEDLFIAIYLALITAFLLEGTGNLSNVVYSIVIAVAFILFLLASVHWGSGFFERILDISSNEMLLIRATGVTILVSGLALSFGVSAAVAAFFIGMAFGDTENSNRLEEILEPIRDLFAAVFFFYIGSQTDPSLLPAVAVLISGATLATGISKLFTGYFGGKIYGLNKRRRIRVGLSLTTRGEFSLVIATIAASATGAMANSTITETIPAFTVGYVLVMSILGTLLMQYSSKIETKI</sequence>
<evidence type="ECO:0000256" key="1">
    <source>
        <dbReference type="ARBA" id="ARBA00004141"/>
    </source>
</evidence>
<keyword evidence="6 7" id="KW-0472">Membrane</keyword>
<comment type="subcellular location">
    <subcellularLocation>
        <location evidence="1">Membrane</location>
        <topology evidence="1">Multi-pass membrane protein</topology>
    </subcellularLocation>
</comment>
<dbReference type="PANTHER" id="PTHR42751:SF4">
    <property type="entry name" value="K(+)_H(+) ANTIPORTER SUBUNIT KHTU"/>
    <property type="match status" value="1"/>
</dbReference>
<feature type="transmembrane region" description="Helical" evidence="7">
    <location>
        <begin position="107"/>
        <end position="133"/>
    </location>
</feature>
<comment type="similarity">
    <text evidence="2">Belongs to the monovalent cation:proton antiporter 2 (CPA2) transporter (TC 2.A.37) family.</text>
</comment>
<keyword evidence="4 7" id="KW-0812">Transmembrane</keyword>
<evidence type="ECO:0000256" key="4">
    <source>
        <dbReference type="ARBA" id="ARBA00022692"/>
    </source>
</evidence>
<feature type="transmembrane region" description="Helical" evidence="7">
    <location>
        <begin position="189"/>
        <end position="210"/>
    </location>
</feature>
<gene>
    <name evidence="9" type="ORF">BTN85_2133</name>
</gene>